<feature type="domain" description="BT-3987-like N-terminal" evidence="1">
    <location>
        <begin position="47"/>
        <end position="161"/>
    </location>
</feature>
<dbReference type="AlphaFoldDB" id="K5CJA5"/>
<proteinExistence type="predicted"/>
<dbReference type="Gene3D" id="3.20.20.80">
    <property type="entry name" value="Glycosidases"/>
    <property type="match status" value="1"/>
</dbReference>
<protein>
    <recommendedName>
        <fullName evidence="1">BT-3987-like N-terminal domain-containing protein</fullName>
    </recommendedName>
</protein>
<accession>K5CJA5</accession>
<dbReference type="SUPFAM" id="SSF51445">
    <property type="entry name" value="(Trans)glycosidases"/>
    <property type="match status" value="1"/>
</dbReference>
<gene>
    <name evidence="2" type="ORF">HMPREF1057_02916</name>
</gene>
<sequence>MKYDRFINIQTFVVMFFFASCLIACEENFEASPINEDNYIISDELLGYLTSQEGKRTVSSVEFRDAGSTLFYLNTSKKVSQDCSVTLVYDETALDAYNIKNQTDYKAFPERCVTIDNGGKLTISAEYRKSEALKISYRSDNSLNAEDTYVIPLVIDSKSTEITIPLSEQSHLIFVKDLTSIPDCHKSTGAQIISCMEVNDTNPLNNLCFTLKNSNKPLIDMVILFAANINYDTEKQKVYIYNNPNVQHLLSNRKKYLKPLQDRGMKVLLGIVGNHDRAAVGNLADPTAKAFAQEVKAMCEAYQLDGVFMDDEHSSEMHPAPLGFVDSSSKAAARLCYEIKQAMPERIIAVYVYKTTYSLPSVDGHLAGEYVDYGIHDYGRSSDLSGNYPGMPKAHMALWSQEFHNQIGTEVTEEQLRNARNNGYLSHMIFAMDPMRQGFEVSELLEMQKIAKAYFDDELVYDGKPYKKDW</sequence>
<dbReference type="OrthoDB" id="2582440at2"/>
<dbReference type="EMBL" id="AGXW01000012">
    <property type="protein sequence ID" value="EKJ89375.1"/>
    <property type="molecule type" value="Genomic_DNA"/>
</dbReference>
<name>K5CJA5_9BACE</name>
<dbReference type="Pfam" id="PF08522">
    <property type="entry name" value="BT_3987-like_N"/>
    <property type="match status" value="1"/>
</dbReference>
<comment type="caution">
    <text evidence="2">The sequence shown here is derived from an EMBL/GenBank/DDBJ whole genome shotgun (WGS) entry which is preliminary data.</text>
</comment>
<dbReference type="PROSITE" id="PS51257">
    <property type="entry name" value="PROKAR_LIPOPROTEIN"/>
    <property type="match status" value="1"/>
</dbReference>
<dbReference type="HOGENOM" id="CLU_027259_0_0_10"/>
<evidence type="ECO:0000313" key="3">
    <source>
        <dbReference type="Proteomes" id="UP000007995"/>
    </source>
</evidence>
<organism evidence="2 3">
    <name type="scientific">Bacteroides finegoldii CL09T03C10</name>
    <dbReference type="NCBI Taxonomy" id="997888"/>
    <lineage>
        <taxon>Bacteria</taxon>
        <taxon>Pseudomonadati</taxon>
        <taxon>Bacteroidota</taxon>
        <taxon>Bacteroidia</taxon>
        <taxon>Bacteroidales</taxon>
        <taxon>Bacteroidaceae</taxon>
        <taxon>Bacteroides</taxon>
    </lineage>
</organism>
<dbReference type="RefSeq" id="WP_007764606.1">
    <property type="nucleotide sequence ID" value="NZ_AKBZ01000002.1"/>
</dbReference>
<evidence type="ECO:0000259" key="1">
    <source>
        <dbReference type="Pfam" id="PF08522"/>
    </source>
</evidence>
<dbReference type="InterPro" id="IPR013728">
    <property type="entry name" value="BT_3987-like_N"/>
</dbReference>
<reference evidence="2 3" key="1">
    <citation type="submission" date="2012-02" db="EMBL/GenBank/DDBJ databases">
        <title>The Genome Sequence of Bacteroides finegoldii CL09T03C10.</title>
        <authorList>
            <consortium name="The Broad Institute Genome Sequencing Platform"/>
            <person name="Earl A."/>
            <person name="Ward D."/>
            <person name="Feldgarden M."/>
            <person name="Gevers D."/>
            <person name="Zitomersky N.L."/>
            <person name="Coyne M.J."/>
            <person name="Comstock L.E."/>
            <person name="Young S.K."/>
            <person name="Zeng Q."/>
            <person name="Gargeya S."/>
            <person name="Fitzgerald M."/>
            <person name="Haas B."/>
            <person name="Abouelleil A."/>
            <person name="Alvarado L."/>
            <person name="Arachchi H.M."/>
            <person name="Berlin A."/>
            <person name="Chapman S.B."/>
            <person name="Gearin G."/>
            <person name="Goldberg J."/>
            <person name="Griggs A."/>
            <person name="Gujja S."/>
            <person name="Hansen M."/>
            <person name="Heiman D."/>
            <person name="Howarth C."/>
            <person name="Larimer J."/>
            <person name="Lui A."/>
            <person name="MacDonald P.J.P."/>
            <person name="McCowen C."/>
            <person name="Montmayeur A."/>
            <person name="Murphy C."/>
            <person name="Neiman D."/>
            <person name="Pearson M."/>
            <person name="Priest M."/>
            <person name="Roberts A."/>
            <person name="Saif S."/>
            <person name="Shea T."/>
            <person name="Sisk P."/>
            <person name="Stolte C."/>
            <person name="Sykes S."/>
            <person name="Wortman J."/>
            <person name="Nusbaum C."/>
            <person name="Birren B."/>
        </authorList>
    </citation>
    <scope>NUCLEOTIDE SEQUENCE [LARGE SCALE GENOMIC DNA]</scope>
    <source>
        <strain evidence="2 3">CL09T03C10</strain>
    </source>
</reference>
<dbReference type="Gene3D" id="2.60.40.1740">
    <property type="entry name" value="hypothetical protein (bacova_03559)"/>
    <property type="match status" value="1"/>
</dbReference>
<dbReference type="Proteomes" id="UP000007995">
    <property type="component" value="Unassembled WGS sequence"/>
</dbReference>
<evidence type="ECO:0000313" key="2">
    <source>
        <dbReference type="EMBL" id="EKJ89375.1"/>
    </source>
</evidence>
<dbReference type="InterPro" id="IPR017853">
    <property type="entry name" value="GH"/>
</dbReference>